<reference evidence="1 2" key="1">
    <citation type="submission" date="2016-10" db="EMBL/GenBank/DDBJ databases">
        <authorList>
            <person name="de Groot N.N."/>
        </authorList>
    </citation>
    <scope>NUCLEOTIDE SEQUENCE [LARGE SCALE GENOMIC DNA]</scope>
    <source>
        <strain evidence="2">P4-7,KCTC 19426,CECT 7604</strain>
    </source>
</reference>
<sequence>MLTGCRGECAITEDGFEAAVQRVADAGDDARRAIDRAVGALREGCAAHNAGRSMADVVDQLVAAGGREIRLSAADAFREYERAIATMRAGVVRTLVDEDGLSLTDVAKRMKISRQAAARLYQPGQDRQERKPG</sequence>
<evidence type="ECO:0000313" key="1">
    <source>
        <dbReference type="EMBL" id="SDP11071.1"/>
    </source>
</evidence>
<name>A0A1H0Q0W2_9ACTN</name>
<protein>
    <submittedName>
        <fullName evidence="1">Uncharacterized protein</fullName>
    </submittedName>
</protein>
<keyword evidence="2" id="KW-1185">Reference proteome</keyword>
<dbReference type="Proteomes" id="UP000198741">
    <property type="component" value="Chromosome I"/>
</dbReference>
<organism evidence="1 2">
    <name type="scientific">Nakamurella panacisegetis</name>
    <dbReference type="NCBI Taxonomy" id="1090615"/>
    <lineage>
        <taxon>Bacteria</taxon>
        <taxon>Bacillati</taxon>
        <taxon>Actinomycetota</taxon>
        <taxon>Actinomycetes</taxon>
        <taxon>Nakamurellales</taxon>
        <taxon>Nakamurellaceae</taxon>
        <taxon>Nakamurella</taxon>
    </lineage>
</organism>
<dbReference type="EMBL" id="LT629710">
    <property type="protein sequence ID" value="SDP11071.1"/>
    <property type="molecule type" value="Genomic_DNA"/>
</dbReference>
<proteinExistence type="predicted"/>
<gene>
    <name evidence="1" type="ORF">SAMN04515671_2958</name>
</gene>
<dbReference type="AlphaFoldDB" id="A0A1H0Q0W2"/>
<accession>A0A1H0Q0W2</accession>
<evidence type="ECO:0000313" key="2">
    <source>
        <dbReference type="Proteomes" id="UP000198741"/>
    </source>
</evidence>